<comment type="caution">
    <text evidence="13">The sequence shown here is derived from an EMBL/GenBank/DDBJ whole genome shotgun (WGS) entry which is preliminary data.</text>
</comment>
<feature type="binding site" evidence="10">
    <location>
        <position position="199"/>
    </location>
    <ligand>
        <name>UDP-N-acetyl-alpha-D-glucosamine</name>
        <dbReference type="ChEBI" id="CHEBI:57705"/>
    </ligand>
</feature>
<comment type="pathway">
    <text evidence="10">Cell wall biogenesis; peptidoglycan biosynthesis.</text>
</comment>
<evidence type="ECO:0000256" key="2">
    <source>
        <dbReference type="ARBA" id="ARBA00022618"/>
    </source>
</evidence>
<sequence length="376" mass="42179">MKIVFTGGGTGGHFYPIIAVAEEIRAIVKENKLLEPKLYYIAPNKFDVRALYENNIKFKKSPAGKVRRYFSILNFFDIFKTGIGIIKTIFQIFMIYPDVVFSKGGYASFPTVFAAKFFRIPVIIHESDAAPGKANLWAGKFAKKIAVSFPEAIEYFDKDKTAYTGNPVRKDIYHLAYEGAYEFLKLEKEIPTILIMGGSQGSQKINNTIMEALPMLVEKYQIIHQTGEKNFEEIKSTARTILENSKNNYRYKIFGYLNTLAIRMAAGAANIVISRAGASAIFEIAIWKIPSIIVPITDSNGDHQRKNAFAYARAGACIVIEEINLSPNLLVSEINRIMEDSMIKERMKKGAENFSKPSAARKIAEGIITVALKHEE</sequence>
<comment type="similarity">
    <text evidence="10">Belongs to the glycosyltransferase 28 family. MurG subfamily.</text>
</comment>
<dbReference type="HAMAP" id="MF_00033">
    <property type="entry name" value="MurG"/>
    <property type="match status" value="1"/>
</dbReference>
<dbReference type="GO" id="GO:0005886">
    <property type="term" value="C:plasma membrane"/>
    <property type="evidence" value="ECO:0007669"/>
    <property type="project" value="UniProtKB-SubCell"/>
</dbReference>
<keyword evidence="1 10" id="KW-1003">Cell membrane</keyword>
<evidence type="ECO:0000256" key="1">
    <source>
        <dbReference type="ARBA" id="ARBA00022475"/>
    </source>
</evidence>
<evidence type="ECO:0000313" key="13">
    <source>
        <dbReference type="EMBL" id="OGD66298.1"/>
    </source>
</evidence>
<dbReference type="PANTHER" id="PTHR21015">
    <property type="entry name" value="UDP-N-ACETYLGLUCOSAMINE--N-ACETYLMURAMYL-(PENTAPEPTIDE) PYROPHOSPHORYL-UNDECAPRENOL N-ACETYLGLUCOSAMINE TRANSFERASE 1"/>
    <property type="match status" value="1"/>
</dbReference>
<keyword evidence="9 10" id="KW-0961">Cell wall biogenesis/degradation</keyword>
<dbReference type="UniPathway" id="UPA00219"/>
<dbReference type="Pfam" id="PF03033">
    <property type="entry name" value="Glyco_transf_28"/>
    <property type="match status" value="1"/>
</dbReference>
<dbReference type="AlphaFoldDB" id="A0A1F5EFX9"/>
<organism evidence="13 14">
    <name type="scientific">Candidatus Campbellbacteria bacterium RIFCSPLOWO2_02_35_12</name>
    <dbReference type="NCBI Taxonomy" id="1797580"/>
    <lineage>
        <taxon>Bacteria</taxon>
        <taxon>Candidatus Campbelliibacteriota</taxon>
    </lineage>
</organism>
<name>A0A1F5EFX9_9BACT</name>
<dbReference type="GO" id="GO:0005975">
    <property type="term" value="P:carbohydrate metabolic process"/>
    <property type="evidence" value="ECO:0007669"/>
    <property type="project" value="InterPro"/>
</dbReference>
<dbReference type="Gene3D" id="3.40.50.2000">
    <property type="entry name" value="Glycogen Phosphorylase B"/>
    <property type="match status" value="2"/>
</dbReference>
<accession>A0A1F5EFX9</accession>
<dbReference type="InterPro" id="IPR004276">
    <property type="entry name" value="GlycoTrans_28_N"/>
</dbReference>
<dbReference type="PANTHER" id="PTHR21015:SF22">
    <property type="entry name" value="GLYCOSYLTRANSFERASE"/>
    <property type="match status" value="1"/>
</dbReference>
<evidence type="ECO:0000259" key="11">
    <source>
        <dbReference type="Pfam" id="PF03033"/>
    </source>
</evidence>
<comment type="function">
    <text evidence="10">Cell wall formation. Catalyzes the transfer of a GlcNAc subunit on undecaprenyl-pyrophosphoryl-MurNAc-pentapeptide (lipid intermediate I) to form undecaprenyl-pyrophosphoryl-MurNAc-(pentapeptide)GlcNAc (lipid intermediate II).</text>
</comment>
<protein>
    <recommendedName>
        <fullName evidence="10">UDP-N-acetylglucosamine--N-acetylmuramyl-(pentapeptide) pyrophosphoryl-undecaprenol N-acetylglucosamine transferase</fullName>
        <ecNumber evidence="10">2.4.1.227</ecNumber>
    </recommendedName>
    <alternativeName>
        <fullName evidence="10">Undecaprenyl-PP-MurNAc-pentapeptide-UDPGlcNAc GlcNAc transferase</fullName>
    </alternativeName>
</protein>
<dbReference type="CDD" id="cd03785">
    <property type="entry name" value="GT28_MurG"/>
    <property type="match status" value="1"/>
</dbReference>
<dbReference type="Pfam" id="PF04101">
    <property type="entry name" value="Glyco_tran_28_C"/>
    <property type="match status" value="1"/>
</dbReference>
<dbReference type="GO" id="GO:0050511">
    <property type="term" value="F:undecaprenyldiphospho-muramoylpentapeptide beta-N-acetylglucosaminyltransferase activity"/>
    <property type="evidence" value="ECO:0007669"/>
    <property type="project" value="UniProtKB-UniRule"/>
</dbReference>
<gene>
    <name evidence="10" type="primary">murG</name>
    <name evidence="13" type="ORF">A2Z61_01215</name>
</gene>
<evidence type="ECO:0000256" key="6">
    <source>
        <dbReference type="ARBA" id="ARBA00022984"/>
    </source>
</evidence>
<feature type="domain" description="Glycosyltransferase family 28 N-terminal" evidence="11">
    <location>
        <begin position="3"/>
        <end position="146"/>
    </location>
</feature>
<keyword evidence="2 10" id="KW-0132">Cell division</keyword>
<keyword evidence="6 10" id="KW-0573">Peptidoglycan synthesis</keyword>
<feature type="binding site" evidence="10">
    <location>
        <begin position="10"/>
        <end position="12"/>
    </location>
    <ligand>
        <name>UDP-N-acetyl-alpha-D-glucosamine</name>
        <dbReference type="ChEBI" id="CHEBI:57705"/>
    </ligand>
</feature>
<dbReference type="Proteomes" id="UP000186029">
    <property type="component" value="Unassembled WGS sequence"/>
</dbReference>
<dbReference type="InterPro" id="IPR007235">
    <property type="entry name" value="Glyco_trans_28_C"/>
</dbReference>
<dbReference type="GO" id="GO:0051301">
    <property type="term" value="P:cell division"/>
    <property type="evidence" value="ECO:0007669"/>
    <property type="project" value="UniProtKB-KW"/>
</dbReference>
<evidence type="ECO:0000256" key="4">
    <source>
        <dbReference type="ARBA" id="ARBA00022679"/>
    </source>
</evidence>
<dbReference type="GO" id="GO:0008360">
    <property type="term" value="P:regulation of cell shape"/>
    <property type="evidence" value="ECO:0007669"/>
    <property type="project" value="UniProtKB-KW"/>
</dbReference>
<dbReference type="SUPFAM" id="SSF53756">
    <property type="entry name" value="UDP-Glycosyltransferase/glycogen phosphorylase"/>
    <property type="match status" value="1"/>
</dbReference>
<evidence type="ECO:0000256" key="5">
    <source>
        <dbReference type="ARBA" id="ARBA00022960"/>
    </source>
</evidence>
<keyword evidence="7 10" id="KW-0472">Membrane</keyword>
<evidence type="ECO:0000256" key="3">
    <source>
        <dbReference type="ARBA" id="ARBA00022676"/>
    </source>
</evidence>
<proteinExistence type="inferred from homology"/>
<dbReference type="GO" id="GO:0071555">
    <property type="term" value="P:cell wall organization"/>
    <property type="evidence" value="ECO:0007669"/>
    <property type="project" value="UniProtKB-KW"/>
</dbReference>
<evidence type="ECO:0000256" key="8">
    <source>
        <dbReference type="ARBA" id="ARBA00023306"/>
    </source>
</evidence>
<dbReference type="STRING" id="1797580.A2Z61_01215"/>
<dbReference type="EC" id="2.4.1.227" evidence="10"/>
<reference evidence="13 14" key="1">
    <citation type="journal article" date="2016" name="Nat. Commun.">
        <title>Thousands of microbial genomes shed light on interconnected biogeochemical processes in an aquifer system.</title>
        <authorList>
            <person name="Anantharaman K."/>
            <person name="Brown C.T."/>
            <person name="Hug L.A."/>
            <person name="Sharon I."/>
            <person name="Castelle C.J."/>
            <person name="Probst A.J."/>
            <person name="Thomas B.C."/>
            <person name="Singh A."/>
            <person name="Wilkins M.J."/>
            <person name="Karaoz U."/>
            <person name="Brodie E.L."/>
            <person name="Williams K.H."/>
            <person name="Hubbard S.S."/>
            <person name="Banfield J.F."/>
        </authorList>
    </citation>
    <scope>NUCLEOTIDE SEQUENCE [LARGE SCALE GENOMIC DNA]</scope>
</reference>
<keyword evidence="4 10" id="KW-0808">Transferase</keyword>
<keyword evidence="8 10" id="KW-0131">Cell cycle</keyword>
<keyword evidence="3 10" id="KW-0328">Glycosyltransferase</keyword>
<evidence type="ECO:0000256" key="9">
    <source>
        <dbReference type="ARBA" id="ARBA00023316"/>
    </source>
</evidence>
<dbReference type="GO" id="GO:0051991">
    <property type="term" value="F:UDP-N-acetyl-D-glucosamine:N-acetylmuramoyl-L-alanyl-D-glutamyl-meso-2,6-diaminopimelyl-D-alanyl-D-alanine-diphosphoundecaprenol 4-beta-N-acetylglucosaminlytransferase activity"/>
    <property type="evidence" value="ECO:0007669"/>
    <property type="project" value="RHEA"/>
</dbReference>
<comment type="catalytic activity">
    <reaction evidence="10">
        <text>di-trans,octa-cis-undecaprenyl diphospho-N-acetyl-alpha-D-muramoyl-L-alanyl-D-glutamyl-meso-2,6-diaminopimeloyl-D-alanyl-D-alanine + UDP-N-acetyl-alpha-D-glucosamine = di-trans,octa-cis-undecaprenyl diphospho-[N-acetyl-alpha-D-glucosaminyl-(1-&gt;4)]-N-acetyl-alpha-D-muramoyl-L-alanyl-D-glutamyl-meso-2,6-diaminopimeloyl-D-alanyl-D-alanine + UDP + H(+)</text>
        <dbReference type="Rhea" id="RHEA:31227"/>
        <dbReference type="ChEBI" id="CHEBI:15378"/>
        <dbReference type="ChEBI" id="CHEBI:57705"/>
        <dbReference type="ChEBI" id="CHEBI:58223"/>
        <dbReference type="ChEBI" id="CHEBI:61387"/>
        <dbReference type="ChEBI" id="CHEBI:61388"/>
        <dbReference type="EC" id="2.4.1.227"/>
    </reaction>
</comment>
<comment type="subcellular location">
    <subcellularLocation>
        <location evidence="10">Cell membrane</location>
        <topology evidence="10">Peripheral membrane protein</topology>
        <orientation evidence="10">Cytoplasmic side</orientation>
    </subcellularLocation>
</comment>
<dbReference type="EMBL" id="MFAC01000033">
    <property type="protein sequence ID" value="OGD66298.1"/>
    <property type="molecule type" value="Genomic_DNA"/>
</dbReference>
<feature type="binding site" evidence="10">
    <location>
        <position position="169"/>
    </location>
    <ligand>
        <name>UDP-N-acetyl-alpha-D-glucosamine</name>
        <dbReference type="ChEBI" id="CHEBI:57705"/>
    </ligand>
</feature>
<dbReference type="InterPro" id="IPR006009">
    <property type="entry name" value="GlcNAc_MurG"/>
</dbReference>
<comment type="caution">
    <text evidence="10">Lacks conserved residue(s) required for the propagation of feature annotation.</text>
</comment>
<dbReference type="GO" id="GO:0009252">
    <property type="term" value="P:peptidoglycan biosynthetic process"/>
    <property type="evidence" value="ECO:0007669"/>
    <property type="project" value="UniProtKB-UniRule"/>
</dbReference>
<keyword evidence="5 10" id="KW-0133">Cell shape</keyword>
<evidence type="ECO:0000259" key="12">
    <source>
        <dbReference type="Pfam" id="PF04101"/>
    </source>
</evidence>
<evidence type="ECO:0000313" key="14">
    <source>
        <dbReference type="Proteomes" id="UP000186029"/>
    </source>
</evidence>
<evidence type="ECO:0000256" key="7">
    <source>
        <dbReference type="ARBA" id="ARBA00023136"/>
    </source>
</evidence>
<evidence type="ECO:0000256" key="10">
    <source>
        <dbReference type="HAMAP-Rule" id="MF_00033"/>
    </source>
</evidence>
<feature type="binding site" evidence="10">
    <location>
        <position position="304"/>
    </location>
    <ligand>
        <name>UDP-N-acetyl-alpha-D-glucosamine</name>
        <dbReference type="ChEBI" id="CHEBI:57705"/>
    </ligand>
</feature>
<feature type="domain" description="Glycosyl transferase family 28 C-terminal" evidence="12">
    <location>
        <begin position="192"/>
        <end position="360"/>
    </location>
</feature>
<dbReference type="NCBIfam" id="TIGR01133">
    <property type="entry name" value="murG"/>
    <property type="match status" value="1"/>
</dbReference>